<dbReference type="Proteomes" id="UP000252631">
    <property type="component" value="Unassembled WGS sequence"/>
</dbReference>
<evidence type="ECO:0000313" key="2">
    <source>
        <dbReference type="EMBL" id="SSW93268.1"/>
    </source>
</evidence>
<accession>A0A336JUY1</accession>
<gene>
    <name evidence="1" type="ORF">BJ125_1341</name>
    <name evidence="2" type="ORF">SAMN05892882_1341</name>
</gene>
<dbReference type="AlphaFoldDB" id="A0A336JUY1"/>
<reference evidence="1 4" key="2">
    <citation type="submission" date="2018-07" db="EMBL/GenBank/DDBJ databases">
        <title>Genomic Encyclopedia of Archaeal and Bacterial Type Strains, Phase II (KMG-II): from individual species to whole genera.</title>
        <authorList>
            <person name="Goeker M."/>
        </authorList>
    </citation>
    <scope>NUCLEOTIDE SEQUENCE [LARGE SCALE GENOMIC DNA]</scope>
    <source>
        <strain evidence="1 4">JA575</strain>
    </source>
</reference>
<name>A0A336JUY1_9BRAD</name>
<dbReference type="EMBL" id="QRDT01000034">
    <property type="protein sequence ID" value="RED24172.1"/>
    <property type="molecule type" value="Genomic_DNA"/>
</dbReference>
<feature type="non-terminal residue" evidence="2">
    <location>
        <position position="32"/>
    </location>
</feature>
<proteinExistence type="predicted"/>
<reference evidence="2 3" key="1">
    <citation type="submission" date="2017-08" db="EMBL/GenBank/DDBJ databases">
        <authorList>
            <person name="de Groot N.N."/>
        </authorList>
    </citation>
    <scope>NUCLEOTIDE SEQUENCE [LARGE SCALE GENOMIC DNA]</scope>
    <source>
        <strain evidence="2 3">JA575</strain>
    </source>
</reference>
<organism evidence="2 3">
    <name type="scientific">Rhodopseudomonas pentothenatexigens</name>
    <dbReference type="NCBI Taxonomy" id="999699"/>
    <lineage>
        <taxon>Bacteria</taxon>
        <taxon>Pseudomonadati</taxon>
        <taxon>Pseudomonadota</taxon>
        <taxon>Alphaproteobacteria</taxon>
        <taxon>Hyphomicrobiales</taxon>
        <taxon>Nitrobacteraceae</taxon>
        <taxon>Rhodopseudomonas</taxon>
    </lineage>
</organism>
<keyword evidence="4" id="KW-1185">Reference proteome</keyword>
<sequence>MWSLNRLSSDRPRRLMGICDFMPPWGRCQLYR</sequence>
<dbReference type="EMBL" id="UFQQ01000034">
    <property type="protein sequence ID" value="SSW93268.1"/>
    <property type="molecule type" value="Genomic_DNA"/>
</dbReference>
<protein>
    <submittedName>
        <fullName evidence="2">Uncharacterized protein</fullName>
    </submittedName>
</protein>
<dbReference type="Proteomes" id="UP000256343">
    <property type="component" value="Unassembled WGS sequence"/>
</dbReference>
<evidence type="ECO:0000313" key="4">
    <source>
        <dbReference type="Proteomes" id="UP000256343"/>
    </source>
</evidence>
<evidence type="ECO:0000313" key="3">
    <source>
        <dbReference type="Proteomes" id="UP000252631"/>
    </source>
</evidence>
<evidence type="ECO:0000313" key="1">
    <source>
        <dbReference type="EMBL" id="RED24172.1"/>
    </source>
</evidence>